<dbReference type="Proteomes" id="UP000644507">
    <property type="component" value="Unassembled WGS sequence"/>
</dbReference>
<dbReference type="Pfam" id="PF06283">
    <property type="entry name" value="ThuA"/>
    <property type="match status" value="1"/>
</dbReference>
<dbReference type="AlphaFoldDB" id="A0A918TF38"/>
<reference evidence="3" key="1">
    <citation type="journal article" date="2014" name="Int. J. Syst. Evol. Microbiol.">
        <title>Complete genome sequence of Corynebacterium casei LMG S-19264T (=DSM 44701T), isolated from a smear-ripened cheese.</title>
        <authorList>
            <consortium name="US DOE Joint Genome Institute (JGI-PGF)"/>
            <person name="Walter F."/>
            <person name="Albersmeier A."/>
            <person name="Kalinowski J."/>
            <person name="Ruckert C."/>
        </authorList>
    </citation>
    <scope>NUCLEOTIDE SEQUENCE</scope>
    <source>
        <strain evidence="3">KCTC 12988</strain>
    </source>
</reference>
<evidence type="ECO:0000259" key="2">
    <source>
        <dbReference type="Pfam" id="PF23500"/>
    </source>
</evidence>
<dbReference type="RefSeq" id="WP_189567314.1">
    <property type="nucleotide sequence ID" value="NZ_BMXI01000002.1"/>
</dbReference>
<organism evidence="3 4">
    <name type="scientific">Roseibacillus persicicus</name>
    <dbReference type="NCBI Taxonomy" id="454148"/>
    <lineage>
        <taxon>Bacteria</taxon>
        <taxon>Pseudomonadati</taxon>
        <taxon>Verrucomicrobiota</taxon>
        <taxon>Verrucomicrobiia</taxon>
        <taxon>Verrucomicrobiales</taxon>
        <taxon>Verrucomicrobiaceae</taxon>
        <taxon>Roseibacillus</taxon>
    </lineage>
</organism>
<dbReference type="PANTHER" id="PTHR33546:SF1">
    <property type="entry name" value="LARGE, MULTIFUNCTIONAL SECRETED PROTEIN"/>
    <property type="match status" value="1"/>
</dbReference>
<evidence type="ECO:0000313" key="4">
    <source>
        <dbReference type="Proteomes" id="UP000644507"/>
    </source>
</evidence>
<keyword evidence="4" id="KW-1185">Reference proteome</keyword>
<dbReference type="InterPro" id="IPR029010">
    <property type="entry name" value="ThuA-like"/>
</dbReference>
<dbReference type="Pfam" id="PF23500">
    <property type="entry name" value="DUF7133"/>
    <property type="match status" value="1"/>
</dbReference>
<comment type="caution">
    <text evidence="3">The sequence shown here is derived from an EMBL/GenBank/DDBJ whole genome shotgun (WGS) entry which is preliminary data.</text>
</comment>
<name>A0A918TF38_9BACT</name>
<proteinExistence type="predicted"/>
<feature type="domain" description="DUF7133" evidence="2">
    <location>
        <begin position="77"/>
        <end position="305"/>
    </location>
</feature>
<sequence length="796" mass="87774">MITKLVTLAGALLTTASAVTQDDFYRREVIPLPEDSVCELGSIALLPDKKIAFSTRRGEIWIGSGVYEEDLSKVTWTRFAYGLESSFGMFWKDDSLYVTTRTDLSRLQDRDGDGEADRFEIVSQDWGFNGNYHQFAFGSEPDRNGDVWVALCQLGGGEKWRGWAVKVSPDGTTTPVACGVRSPGGMGFNSKGDTFYTDNQGTWNGTSSLRHIKPRSFLGFPTGLNYYDLIPDLDAPTLPNSPSRFTEEMKRIPELYPPSVLLPHGRMGASPTFVVSDEKGALGPFAGSLFVGEQSHSQVQRTFVEEVNGVYQGAAWHFLEGFESGLVPGKLAEDGTLFVGGTNRGWGSRGTRGFTLERVRWNGKVPFETSQMRALPDGFELTFTEPVDPATASDPASYEMAAWTYIYQSSYGSPEVDQSVPKVEKATVSADGLRVTLKVKGLVEGHLHQLNSSGVRSESGQPLWHPVGYYTLNQIPEAPAPPVKPVAERKPPKDWVRLPWPEKKEILTGLFAPSEPEKALIAQALPTKPQVKVEKPAKVLLFWQCQYPHTSIATGNHALQEMAKSSGAYEVTLSDDPADFRSERLQEFDVVIFNNTTSYDVTIGAEGQEALMDYLLAGGGIVGIHAASDSCRSWPEGVQIMGGIFNCHPWSPKGTWAFKLESPEHPLNAAFGGKGFWHQDEIYLYRKGTFSRDLSRVLVSLDMSHEENRSSPKLYQQHIDLIEDDGDYPVSWLHTHGKGRVFYTNFGHNASTFWDPEVLRQILGGIQYAAGDLEAEAMPSAKLESPAPCACAAPHE</sequence>
<reference evidence="3" key="2">
    <citation type="submission" date="2020-09" db="EMBL/GenBank/DDBJ databases">
        <authorList>
            <person name="Sun Q."/>
            <person name="Kim S."/>
        </authorList>
    </citation>
    <scope>NUCLEOTIDE SEQUENCE</scope>
    <source>
        <strain evidence="3">KCTC 12988</strain>
    </source>
</reference>
<dbReference type="Gene3D" id="2.120.10.30">
    <property type="entry name" value="TolB, C-terminal domain"/>
    <property type="match status" value="1"/>
</dbReference>
<gene>
    <name evidence="3" type="ORF">GCM10007100_06530</name>
</gene>
<dbReference type="SUPFAM" id="SSF52317">
    <property type="entry name" value="Class I glutamine amidotransferase-like"/>
    <property type="match status" value="1"/>
</dbReference>
<dbReference type="EMBL" id="BMXI01000002">
    <property type="protein sequence ID" value="GHC44008.1"/>
    <property type="molecule type" value="Genomic_DNA"/>
</dbReference>
<evidence type="ECO:0000259" key="1">
    <source>
        <dbReference type="Pfam" id="PF06283"/>
    </source>
</evidence>
<evidence type="ECO:0008006" key="5">
    <source>
        <dbReference type="Google" id="ProtNLM"/>
    </source>
</evidence>
<dbReference type="InterPro" id="IPR029062">
    <property type="entry name" value="Class_I_gatase-like"/>
</dbReference>
<dbReference type="PANTHER" id="PTHR33546">
    <property type="entry name" value="LARGE, MULTIFUNCTIONAL SECRETED PROTEIN-RELATED"/>
    <property type="match status" value="1"/>
</dbReference>
<dbReference type="SUPFAM" id="SSF63829">
    <property type="entry name" value="Calcium-dependent phosphotriesterase"/>
    <property type="match status" value="1"/>
</dbReference>
<dbReference type="InterPro" id="IPR055557">
    <property type="entry name" value="DUF7133"/>
</dbReference>
<feature type="domain" description="ThuA-like" evidence="1">
    <location>
        <begin position="538"/>
        <end position="769"/>
    </location>
</feature>
<evidence type="ECO:0000313" key="3">
    <source>
        <dbReference type="EMBL" id="GHC44008.1"/>
    </source>
</evidence>
<dbReference type="Gene3D" id="3.40.50.880">
    <property type="match status" value="1"/>
</dbReference>
<accession>A0A918TF38</accession>
<protein>
    <recommendedName>
        <fullName evidence="5">ThuA-like domain-containing protein</fullName>
    </recommendedName>
</protein>
<dbReference type="InterPro" id="IPR011042">
    <property type="entry name" value="6-blade_b-propeller_TolB-like"/>
</dbReference>